<protein>
    <submittedName>
        <fullName evidence="12">DNA-binding response regulator</fullName>
    </submittedName>
</protein>
<evidence type="ECO:0000313" key="12">
    <source>
        <dbReference type="EMBL" id="AVY92620.1"/>
    </source>
</evidence>
<dbReference type="Proteomes" id="UP000244173">
    <property type="component" value="Chromosome"/>
</dbReference>
<dbReference type="GO" id="GO:0005829">
    <property type="term" value="C:cytosol"/>
    <property type="evidence" value="ECO:0007669"/>
    <property type="project" value="TreeGrafter"/>
</dbReference>
<dbReference type="KEGG" id="maer:DAI18_00075"/>
<dbReference type="GO" id="GO:0006355">
    <property type="term" value="P:regulation of DNA-templated transcription"/>
    <property type="evidence" value="ECO:0007669"/>
    <property type="project" value="InterPro"/>
</dbReference>
<evidence type="ECO:0000256" key="5">
    <source>
        <dbReference type="ARBA" id="ARBA00023015"/>
    </source>
</evidence>
<dbReference type="SUPFAM" id="SSF46894">
    <property type="entry name" value="C-terminal effector domain of the bipartite response regulators"/>
    <property type="match status" value="1"/>
</dbReference>
<dbReference type="RefSeq" id="WP_028499846.1">
    <property type="nucleotide sequence ID" value="NZ_CALFSO010000074.1"/>
</dbReference>
<evidence type="ECO:0000256" key="1">
    <source>
        <dbReference type="ARBA" id="ARBA00004496"/>
    </source>
</evidence>
<dbReference type="GO" id="GO:0000976">
    <property type="term" value="F:transcription cis-regulatory region binding"/>
    <property type="evidence" value="ECO:0007669"/>
    <property type="project" value="TreeGrafter"/>
</dbReference>
<dbReference type="Pfam" id="PF00486">
    <property type="entry name" value="Trans_reg_C"/>
    <property type="match status" value="1"/>
</dbReference>
<dbReference type="InterPro" id="IPR011006">
    <property type="entry name" value="CheY-like_superfamily"/>
</dbReference>
<dbReference type="Pfam" id="PF00072">
    <property type="entry name" value="Response_reg"/>
    <property type="match status" value="1"/>
</dbReference>
<sequence length="228" mass="25643">MGKILIVEDDLKLARLMGRFLEQHGFEVAECHRGDEATEACRRFAPDLIVLDLMLPGRDGLQVCRDVRSFSMTPILMQTAREEDVDQILGLESGADDYVIKPVEPPVLLARIRALLRRPSMAVADCLRFGPLTIDRGKRVVVLDGGEVELSTVEFETLWALASHAGQVLSRDDIMNLVRGIDFNGLDRSVDVCVSKLRRKLNDDPRDPRRIKTVWGRGYLFSTPDWGV</sequence>
<keyword evidence="7" id="KW-0804">Transcription</keyword>
<dbReference type="FunFam" id="3.40.50.2300:FF:000001">
    <property type="entry name" value="DNA-binding response regulator PhoB"/>
    <property type="match status" value="1"/>
</dbReference>
<feature type="DNA-binding region" description="OmpR/PhoB-type" evidence="9">
    <location>
        <begin position="124"/>
        <end position="223"/>
    </location>
</feature>
<evidence type="ECO:0000259" key="10">
    <source>
        <dbReference type="PROSITE" id="PS50110"/>
    </source>
</evidence>
<dbReference type="InterPro" id="IPR036388">
    <property type="entry name" value="WH-like_DNA-bd_sf"/>
</dbReference>
<evidence type="ECO:0000256" key="6">
    <source>
        <dbReference type="ARBA" id="ARBA00023125"/>
    </source>
</evidence>
<evidence type="ECO:0000256" key="9">
    <source>
        <dbReference type="PROSITE-ProRule" id="PRU01091"/>
    </source>
</evidence>
<dbReference type="InterPro" id="IPR001789">
    <property type="entry name" value="Sig_transdc_resp-reg_receiver"/>
</dbReference>
<organism evidence="12 13">
    <name type="scientific">Microvirgula aerodenitrificans</name>
    <dbReference type="NCBI Taxonomy" id="57480"/>
    <lineage>
        <taxon>Bacteria</taxon>
        <taxon>Pseudomonadati</taxon>
        <taxon>Pseudomonadota</taxon>
        <taxon>Betaproteobacteria</taxon>
        <taxon>Neisseriales</taxon>
        <taxon>Aquaspirillaceae</taxon>
        <taxon>Microvirgula</taxon>
    </lineage>
</organism>
<feature type="domain" description="Response regulatory" evidence="10">
    <location>
        <begin position="3"/>
        <end position="116"/>
    </location>
</feature>
<dbReference type="InterPro" id="IPR039420">
    <property type="entry name" value="WalR-like"/>
</dbReference>
<evidence type="ECO:0000256" key="7">
    <source>
        <dbReference type="ARBA" id="ARBA00023163"/>
    </source>
</evidence>
<dbReference type="InterPro" id="IPR016032">
    <property type="entry name" value="Sig_transdc_resp-reg_C-effctor"/>
</dbReference>
<evidence type="ECO:0000256" key="2">
    <source>
        <dbReference type="ARBA" id="ARBA00022490"/>
    </source>
</evidence>
<gene>
    <name evidence="12" type="ORF">DAI18_00075</name>
</gene>
<evidence type="ECO:0000256" key="4">
    <source>
        <dbReference type="ARBA" id="ARBA00023012"/>
    </source>
</evidence>
<keyword evidence="6 9" id="KW-0238">DNA-binding</keyword>
<dbReference type="FunFam" id="1.10.10.10:FF:000099">
    <property type="entry name" value="Two-component system response regulator TorR"/>
    <property type="match status" value="1"/>
</dbReference>
<proteinExistence type="predicted"/>
<feature type="domain" description="OmpR/PhoB-type" evidence="11">
    <location>
        <begin position="124"/>
        <end position="223"/>
    </location>
</feature>
<keyword evidence="5" id="KW-0805">Transcription regulation</keyword>
<dbReference type="Gene3D" id="3.40.50.2300">
    <property type="match status" value="1"/>
</dbReference>
<keyword evidence="2" id="KW-0963">Cytoplasm</keyword>
<keyword evidence="13" id="KW-1185">Reference proteome</keyword>
<accession>A0A2U3TGV2</accession>
<comment type="subcellular location">
    <subcellularLocation>
        <location evidence="1">Cytoplasm</location>
    </subcellularLocation>
</comment>
<dbReference type="PANTHER" id="PTHR48111">
    <property type="entry name" value="REGULATOR OF RPOS"/>
    <property type="match status" value="1"/>
</dbReference>
<feature type="modified residue" description="4-aspartylphosphate" evidence="8">
    <location>
        <position position="52"/>
    </location>
</feature>
<name>A0A2U3TGV2_9NEIS</name>
<dbReference type="InterPro" id="IPR001867">
    <property type="entry name" value="OmpR/PhoB-type_DNA-bd"/>
</dbReference>
<dbReference type="PROSITE" id="PS50110">
    <property type="entry name" value="RESPONSE_REGULATORY"/>
    <property type="match status" value="1"/>
</dbReference>
<dbReference type="PROSITE" id="PS51755">
    <property type="entry name" value="OMPR_PHOB"/>
    <property type="match status" value="1"/>
</dbReference>
<dbReference type="Gene3D" id="6.10.250.690">
    <property type="match status" value="1"/>
</dbReference>
<dbReference type="Gene3D" id="1.10.10.10">
    <property type="entry name" value="Winged helix-like DNA-binding domain superfamily/Winged helix DNA-binding domain"/>
    <property type="match status" value="1"/>
</dbReference>
<dbReference type="EMBL" id="CP028519">
    <property type="protein sequence ID" value="AVY92620.1"/>
    <property type="molecule type" value="Genomic_DNA"/>
</dbReference>
<dbReference type="SMART" id="SM00862">
    <property type="entry name" value="Trans_reg_C"/>
    <property type="match status" value="1"/>
</dbReference>
<keyword evidence="4" id="KW-0902">Two-component regulatory system</keyword>
<evidence type="ECO:0000256" key="3">
    <source>
        <dbReference type="ARBA" id="ARBA00022553"/>
    </source>
</evidence>
<evidence type="ECO:0000256" key="8">
    <source>
        <dbReference type="PROSITE-ProRule" id="PRU00169"/>
    </source>
</evidence>
<dbReference type="SUPFAM" id="SSF52172">
    <property type="entry name" value="CheY-like"/>
    <property type="match status" value="1"/>
</dbReference>
<dbReference type="SMART" id="SM00448">
    <property type="entry name" value="REC"/>
    <property type="match status" value="1"/>
</dbReference>
<dbReference type="GO" id="GO:0000156">
    <property type="term" value="F:phosphorelay response regulator activity"/>
    <property type="evidence" value="ECO:0007669"/>
    <property type="project" value="TreeGrafter"/>
</dbReference>
<keyword evidence="3 8" id="KW-0597">Phosphoprotein</keyword>
<dbReference type="AlphaFoldDB" id="A0A2U3TGV2"/>
<evidence type="ECO:0000313" key="13">
    <source>
        <dbReference type="Proteomes" id="UP000244173"/>
    </source>
</evidence>
<dbReference type="STRING" id="1122240.GCA_000620105_02904"/>
<dbReference type="OrthoDB" id="5295288at2"/>
<dbReference type="CDD" id="cd00383">
    <property type="entry name" value="trans_reg_C"/>
    <property type="match status" value="1"/>
</dbReference>
<dbReference type="GO" id="GO:0032993">
    <property type="term" value="C:protein-DNA complex"/>
    <property type="evidence" value="ECO:0007669"/>
    <property type="project" value="TreeGrafter"/>
</dbReference>
<evidence type="ECO:0000259" key="11">
    <source>
        <dbReference type="PROSITE" id="PS51755"/>
    </source>
</evidence>
<reference evidence="12 13" key="1">
    <citation type="submission" date="2018-04" db="EMBL/GenBank/DDBJ databases">
        <title>Denitrifier Microvirgula.</title>
        <authorList>
            <person name="Anderson E."/>
            <person name="Jang J."/>
            <person name="Ishii S."/>
        </authorList>
    </citation>
    <scope>NUCLEOTIDE SEQUENCE [LARGE SCALE GENOMIC DNA]</scope>
    <source>
        <strain evidence="12 13">BE2.4</strain>
    </source>
</reference>
<dbReference type="PANTHER" id="PTHR48111:SF47">
    <property type="entry name" value="TRANSCRIPTIONAL REGULATORY PROTEIN RSTA"/>
    <property type="match status" value="1"/>
</dbReference>